<organism evidence="1 2">
    <name type="scientific">Eubacterium callanderi</name>
    <dbReference type="NCBI Taxonomy" id="53442"/>
    <lineage>
        <taxon>Bacteria</taxon>
        <taxon>Bacillati</taxon>
        <taxon>Bacillota</taxon>
        <taxon>Clostridia</taxon>
        <taxon>Eubacteriales</taxon>
        <taxon>Eubacteriaceae</taxon>
        <taxon>Eubacterium</taxon>
    </lineage>
</organism>
<dbReference type="HOGENOM" id="CLU_2806052_0_0_9"/>
<protein>
    <submittedName>
        <fullName evidence="1">Uncharacterized protein</fullName>
    </submittedName>
</protein>
<dbReference type="EMBL" id="CP002273">
    <property type="protein sequence ID" value="ADO37912.1"/>
    <property type="molecule type" value="Genomic_DNA"/>
</dbReference>
<keyword evidence="2" id="KW-1185">Reference proteome</keyword>
<dbReference type="KEGG" id="elm:ELI_2943"/>
<dbReference type="AlphaFoldDB" id="E3GEC6"/>
<name>E3GEC6_9FIRM</name>
<proteinExistence type="predicted"/>
<reference key="1">
    <citation type="submission" date="2010-09" db="EMBL/GenBank/DDBJ databases">
        <authorList>
            <person name="Roh H."/>
            <person name="Ko H.-J."/>
            <person name="Kim D."/>
            <person name="Choi D.G."/>
            <person name="Park S."/>
            <person name="Kim S."/>
            <person name="Kim K.H."/>
            <person name="Chang I.S."/>
            <person name="Choi I.-G."/>
        </authorList>
    </citation>
    <scope>NUCLEOTIDE SEQUENCE</scope>
    <source>
        <strain>KIST612</strain>
    </source>
</reference>
<accession>E3GEC6</accession>
<evidence type="ECO:0000313" key="1">
    <source>
        <dbReference type="EMBL" id="ADO37912.1"/>
    </source>
</evidence>
<dbReference type="Proteomes" id="UP000006873">
    <property type="component" value="Chromosome"/>
</dbReference>
<sequence>MSLFIETSRIITDYDLGFQSNTVFVILFVSGKTIKWVEKELNISDDVFLLRNKLIYKLAKTDISGPF</sequence>
<reference evidence="1 2" key="2">
    <citation type="journal article" date="2011" name="J. Bacteriol.">
        <title>Complete genome sequence of a carbon monoxide-utilizing acetogen, Eubacterium limosum KIST612.</title>
        <authorList>
            <person name="Roh H."/>
            <person name="Ko H.J."/>
            <person name="Kim D."/>
            <person name="Choi D.G."/>
            <person name="Park S."/>
            <person name="Kim S."/>
            <person name="Chang I.S."/>
            <person name="Choi I.G."/>
        </authorList>
    </citation>
    <scope>NUCLEOTIDE SEQUENCE [LARGE SCALE GENOMIC DNA]</scope>
    <source>
        <strain evidence="1 2">KIST612</strain>
    </source>
</reference>
<evidence type="ECO:0000313" key="2">
    <source>
        <dbReference type="Proteomes" id="UP000006873"/>
    </source>
</evidence>
<gene>
    <name evidence="1" type="ordered locus">ELI_2943</name>
</gene>